<dbReference type="RefSeq" id="WP_330931030.1">
    <property type="nucleotide sequence ID" value="NZ_CP119075.1"/>
</dbReference>
<keyword evidence="3" id="KW-1185">Reference proteome</keyword>
<evidence type="ECO:0000259" key="1">
    <source>
        <dbReference type="Pfam" id="PF23981"/>
    </source>
</evidence>
<proteinExistence type="predicted"/>
<dbReference type="AlphaFoldDB" id="A0AAE9ZSA2"/>
<protein>
    <recommendedName>
        <fullName evidence="1">DUF7305 domain-containing protein</fullName>
    </recommendedName>
</protein>
<accession>A0AAE9ZSA2</accession>
<reference evidence="2" key="1">
    <citation type="submission" date="2023-03" db="EMBL/GenBank/DDBJ databases">
        <title>Lomoglobus Profundus gen. nov., sp. nov., a novel member of the phylum Verrucomicrobia, isolated from deep-marine sediment of South China Sea.</title>
        <authorList>
            <person name="Ahmad T."/>
            <person name="Ishaq S.E."/>
            <person name="Wang F."/>
        </authorList>
    </citation>
    <scope>NUCLEOTIDE SEQUENCE</scope>
    <source>
        <strain evidence="2">LMO-M01</strain>
    </source>
</reference>
<gene>
    <name evidence="2" type="ORF">PXH66_18360</name>
</gene>
<evidence type="ECO:0000313" key="3">
    <source>
        <dbReference type="Proteomes" id="UP001218638"/>
    </source>
</evidence>
<dbReference type="Proteomes" id="UP001218638">
    <property type="component" value="Chromosome"/>
</dbReference>
<dbReference type="KEGG" id="slom:PXH66_18360"/>
<dbReference type="InterPro" id="IPR055729">
    <property type="entry name" value="DUF7305"/>
</dbReference>
<feature type="domain" description="DUF7305" evidence="1">
    <location>
        <begin position="326"/>
        <end position="462"/>
    </location>
</feature>
<evidence type="ECO:0000313" key="2">
    <source>
        <dbReference type="EMBL" id="WED64305.1"/>
    </source>
</evidence>
<organism evidence="2 3">
    <name type="scientific">Synoicihabitans lomoniglobus</name>
    <dbReference type="NCBI Taxonomy" id="2909285"/>
    <lineage>
        <taxon>Bacteria</taxon>
        <taxon>Pseudomonadati</taxon>
        <taxon>Verrucomicrobiota</taxon>
        <taxon>Opitutia</taxon>
        <taxon>Opitutales</taxon>
        <taxon>Opitutaceae</taxon>
        <taxon>Synoicihabitans</taxon>
    </lineage>
</organism>
<sequence length="478" mass="51446">MKTKRTNPESGSTMLASLCLSTVAAISLGSYVTITYNSLKESDAIVTAVSEELAAENVMEETLYTVQSIANDVIPDDWSVEDGTTTRTITGLNLATVASSLPVKFNEAIDLLPAPEVVQKVLSPFEALMQSYYSRFFRYREPEPEPEVVVETEVIDPTAVEVALSSPDADNVRTLTLTQKKQNDDGSILVRTLTATIEPLKPIQNAIIAGQNIRLRRAGVVDSYQSSLGTYAEQTPGYDAVLAAKNIVVNRAVISGYVSASGDRAPYFGRRAVLQGPDSDQREPIDGTRIVASPYQPNLDALSVSGVGSEFTNQSTVLGSSDSAEPRIYYAGNVDLSGDQQIVINGDTQLVVDGTFQLRDSARIVVQSGAKLELQVKGNVNLSGQGIVNESQVPANVAVIVTTPYESEVLISTRTPLHGVIYAPKANIRSVRDGSELFGAIVAQRVIFDEDTSFHFDTDLRKASFDGIETAYVFGSGK</sequence>
<dbReference type="Pfam" id="PF23981">
    <property type="entry name" value="DUF7305"/>
    <property type="match status" value="1"/>
</dbReference>
<dbReference type="EMBL" id="CP119075">
    <property type="protein sequence ID" value="WED64305.1"/>
    <property type="molecule type" value="Genomic_DNA"/>
</dbReference>
<name>A0AAE9ZSA2_9BACT</name>